<protein>
    <submittedName>
        <fullName evidence="2">Uncharacterized protein</fullName>
    </submittedName>
</protein>
<dbReference type="EMBL" id="FN648813">
    <property type="protein sequence ID" value="CBJ33762.1"/>
    <property type="molecule type" value="Genomic_DNA"/>
</dbReference>
<dbReference type="EMBL" id="FN648098">
    <property type="protein sequence ID" value="CBJ34222.1"/>
    <property type="molecule type" value="Genomic_DNA"/>
</dbReference>
<gene>
    <name evidence="1" type="ORF">Esi_0595_0002</name>
    <name evidence="2" type="ORF">Esi_1543_0001</name>
</gene>
<proteinExistence type="predicted"/>
<sequence>MSNCCSHGTFLHFSLQSSHLNICYYHQDLHRGTFHSASRPKMRYEPRALLLIGETHSPQWTSISRSLQRHPFSGLVHSAGELLHTP</sequence>
<dbReference type="STRING" id="2880.D7FL82"/>
<dbReference type="OrthoDB" id="580676at2759"/>
<reference evidence="2 3" key="1">
    <citation type="journal article" date="2010" name="Nature">
        <title>The Ectocarpus genome and the independent evolution of multicellularity in brown algae.</title>
        <authorList>
            <person name="Cock J.M."/>
            <person name="Sterck L."/>
            <person name="Rouze P."/>
            <person name="Scornet D."/>
            <person name="Allen A.E."/>
            <person name="Amoutzias G."/>
            <person name="Anthouard V."/>
            <person name="Artiguenave F."/>
            <person name="Aury J.M."/>
            <person name="Badger J.H."/>
            <person name="Beszteri B."/>
            <person name="Billiau K."/>
            <person name="Bonnet E."/>
            <person name="Bothwell J.H."/>
            <person name="Bowler C."/>
            <person name="Boyen C."/>
            <person name="Brownlee C."/>
            <person name="Carrano C.J."/>
            <person name="Charrier B."/>
            <person name="Cho G.Y."/>
            <person name="Coelho S.M."/>
            <person name="Collen J."/>
            <person name="Corre E."/>
            <person name="Da Silva C."/>
            <person name="Delage L."/>
            <person name="Delaroque N."/>
            <person name="Dittami S.M."/>
            <person name="Doulbeau S."/>
            <person name="Elias M."/>
            <person name="Farnham G."/>
            <person name="Gachon C.M."/>
            <person name="Gschloessl B."/>
            <person name="Heesch S."/>
            <person name="Jabbari K."/>
            <person name="Jubin C."/>
            <person name="Kawai H."/>
            <person name="Kimura K."/>
            <person name="Kloareg B."/>
            <person name="Kupper F.C."/>
            <person name="Lang D."/>
            <person name="Le Bail A."/>
            <person name="Leblanc C."/>
            <person name="Lerouge P."/>
            <person name="Lohr M."/>
            <person name="Lopez P.J."/>
            <person name="Martens C."/>
            <person name="Maumus F."/>
            <person name="Michel G."/>
            <person name="Miranda-Saavedra D."/>
            <person name="Morales J."/>
            <person name="Moreau H."/>
            <person name="Motomura T."/>
            <person name="Nagasato C."/>
            <person name="Napoli C.A."/>
            <person name="Nelson D.R."/>
            <person name="Nyvall-Collen P."/>
            <person name="Peters A.F."/>
            <person name="Pommier C."/>
            <person name="Potin P."/>
            <person name="Poulain J."/>
            <person name="Quesneville H."/>
            <person name="Read B."/>
            <person name="Rensing S.A."/>
            <person name="Ritter A."/>
            <person name="Rousvoal S."/>
            <person name="Samanta M."/>
            <person name="Samson G."/>
            <person name="Schroeder D.C."/>
            <person name="Segurens B."/>
            <person name="Strittmatter M."/>
            <person name="Tonon T."/>
            <person name="Tregear J.W."/>
            <person name="Valentin K."/>
            <person name="von Dassow P."/>
            <person name="Yamagishi T."/>
            <person name="Van de Peer Y."/>
            <person name="Wincker P."/>
        </authorList>
    </citation>
    <scope>NUCLEOTIDE SEQUENCE [LARGE SCALE GENOMIC DNA]</scope>
    <source>
        <strain evidence="2">Ec 32</strain>
        <strain evidence="3">Ec32 / CCAP1310/4</strain>
    </source>
</reference>
<evidence type="ECO:0000313" key="3">
    <source>
        <dbReference type="Proteomes" id="UP000002630"/>
    </source>
</evidence>
<organism evidence="2 3">
    <name type="scientific">Ectocarpus siliculosus</name>
    <name type="common">Brown alga</name>
    <name type="synonym">Conferva siliculosa</name>
    <dbReference type="NCBI Taxonomy" id="2880"/>
    <lineage>
        <taxon>Eukaryota</taxon>
        <taxon>Sar</taxon>
        <taxon>Stramenopiles</taxon>
        <taxon>Ochrophyta</taxon>
        <taxon>PX clade</taxon>
        <taxon>Phaeophyceae</taxon>
        <taxon>Ectocarpales</taxon>
        <taxon>Ectocarpaceae</taxon>
        <taxon>Ectocarpus</taxon>
    </lineage>
</organism>
<name>D7FL82_ECTSI</name>
<dbReference type="Proteomes" id="UP000002630">
    <property type="component" value="Linkage Group LG28"/>
</dbReference>
<dbReference type="InParanoid" id="D7FL82"/>
<keyword evidence="3" id="KW-1185">Reference proteome</keyword>
<evidence type="ECO:0000313" key="2">
    <source>
        <dbReference type="EMBL" id="CBJ34222.1"/>
    </source>
</evidence>
<accession>D7FL82</accession>
<evidence type="ECO:0000313" key="1">
    <source>
        <dbReference type="EMBL" id="CBJ33762.1"/>
    </source>
</evidence>
<dbReference type="AlphaFoldDB" id="D7FL82"/>
<dbReference type="eggNOG" id="ENOG502SAV9">
    <property type="taxonomic scope" value="Eukaryota"/>
</dbReference>